<dbReference type="Pfam" id="PF07963">
    <property type="entry name" value="N_methyl"/>
    <property type="match status" value="1"/>
</dbReference>
<dbReference type="Pfam" id="PF07596">
    <property type="entry name" value="SBP_bac_10"/>
    <property type="match status" value="1"/>
</dbReference>
<dbReference type="InterPro" id="IPR011453">
    <property type="entry name" value="DUF1559"/>
</dbReference>
<protein>
    <submittedName>
        <fullName evidence="1">Uncharacterized protein</fullName>
    </submittedName>
</protein>
<dbReference type="NCBIfam" id="TIGR04294">
    <property type="entry name" value="pre_pil_HX9DG"/>
    <property type="match status" value="1"/>
</dbReference>
<sequence length="226" mass="24106">MRRIGGFTLIELLVVIAVISIIAALLFPVFAKVREKARQTTCASNQRQIALATLQYLQDNDDILPGASDGAAGVNVTGGWMFYTSFAITPGAVSQMDPTRGSLYPYIHSADVFLCPSDSIRKSPGNSYAINSCVEDPVVVNGFRPGRALAVFDAPSSLMLFSEETTVTASTTNDAFMNLSFADAFAGRHQGGCCITFLDGHVHWLPISTVHTRGVQTGVPGDLACP</sequence>
<dbReference type="SUPFAM" id="SSF54523">
    <property type="entry name" value="Pili subunits"/>
    <property type="match status" value="1"/>
</dbReference>
<dbReference type="PROSITE" id="PS00409">
    <property type="entry name" value="PROKAR_NTER_METHYL"/>
    <property type="match status" value="1"/>
</dbReference>
<dbReference type="InterPro" id="IPR012902">
    <property type="entry name" value="N_methyl_site"/>
</dbReference>
<organism evidence="1 2">
    <name type="scientific">Capsulimonas corticalis</name>
    <dbReference type="NCBI Taxonomy" id="2219043"/>
    <lineage>
        <taxon>Bacteria</taxon>
        <taxon>Bacillati</taxon>
        <taxon>Armatimonadota</taxon>
        <taxon>Armatimonadia</taxon>
        <taxon>Capsulimonadales</taxon>
        <taxon>Capsulimonadaceae</taxon>
        <taxon>Capsulimonas</taxon>
    </lineage>
</organism>
<dbReference type="OrthoDB" id="269098at2"/>
<reference evidence="1 2" key="1">
    <citation type="journal article" date="2019" name="Int. J. Syst. Evol. Microbiol.">
        <title>Capsulimonas corticalis gen. nov., sp. nov., an aerobic capsulated bacterium, of a novel bacterial order, Capsulimonadales ord. nov., of the class Armatimonadia of the phylum Armatimonadetes.</title>
        <authorList>
            <person name="Li J."/>
            <person name="Kudo C."/>
            <person name="Tonouchi A."/>
        </authorList>
    </citation>
    <scope>NUCLEOTIDE SEQUENCE [LARGE SCALE GENOMIC DNA]</scope>
    <source>
        <strain evidence="1 2">AX-7</strain>
    </source>
</reference>
<dbReference type="RefSeq" id="WP_119324165.1">
    <property type="nucleotide sequence ID" value="NZ_AP025739.1"/>
</dbReference>
<accession>A0A402D3N1</accession>
<dbReference type="PANTHER" id="PTHR30093:SF2">
    <property type="entry name" value="TYPE II SECRETION SYSTEM PROTEIN H"/>
    <property type="match status" value="1"/>
</dbReference>
<dbReference type="PANTHER" id="PTHR30093">
    <property type="entry name" value="GENERAL SECRETION PATHWAY PROTEIN G"/>
    <property type="match status" value="1"/>
</dbReference>
<dbReference type="AlphaFoldDB" id="A0A402D3N1"/>
<keyword evidence="2" id="KW-1185">Reference proteome</keyword>
<proteinExistence type="predicted"/>
<dbReference type="InterPro" id="IPR045584">
    <property type="entry name" value="Pilin-like"/>
</dbReference>
<dbReference type="NCBIfam" id="TIGR02532">
    <property type="entry name" value="IV_pilin_GFxxxE"/>
    <property type="match status" value="1"/>
</dbReference>
<dbReference type="Proteomes" id="UP000287394">
    <property type="component" value="Chromosome"/>
</dbReference>
<name>A0A402D3N1_9BACT</name>
<dbReference type="Gene3D" id="3.30.700.10">
    <property type="entry name" value="Glycoprotein, Type 4 Pilin"/>
    <property type="match status" value="1"/>
</dbReference>
<gene>
    <name evidence="1" type="ORF">CCAX7_17870</name>
</gene>
<dbReference type="InterPro" id="IPR027558">
    <property type="entry name" value="Pre_pil_HX9DG_C"/>
</dbReference>
<evidence type="ECO:0000313" key="2">
    <source>
        <dbReference type="Proteomes" id="UP000287394"/>
    </source>
</evidence>
<dbReference type="KEGG" id="ccot:CCAX7_17870"/>
<evidence type="ECO:0000313" key="1">
    <source>
        <dbReference type="EMBL" id="BDI29736.1"/>
    </source>
</evidence>
<dbReference type="EMBL" id="AP025739">
    <property type="protein sequence ID" value="BDI29736.1"/>
    <property type="molecule type" value="Genomic_DNA"/>
</dbReference>